<organism evidence="4 5">
    <name type="scientific">Anaerobaca lacustris</name>
    <dbReference type="NCBI Taxonomy" id="3044600"/>
    <lineage>
        <taxon>Bacteria</taxon>
        <taxon>Pseudomonadati</taxon>
        <taxon>Planctomycetota</taxon>
        <taxon>Phycisphaerae</taxon>
        <taxon>Sedimentisphaerales</taxon>
        <taxon>Anaerobacaceae</taxon>
        <taxon>Anaerobaca</taxon>
    </lineage>
</organism>
<gene>
    <name evidence="4" type="ORF">QJ522_13510</name>
</gene>
<dbReference type="Gene3D" id="2.60.40.790">
    <property type="match status" value="1"/>
</dbReference>
<evidence type="ECO:0000259" key="3">
    <source>
        <dbReference type="PROSITE" id="PS01031"/>
    </source>
</evidence>
<sequence>MWFENWSPFFDVGKTLEEMDRILNAVGRPLSLRSVPRGTFPAINVYDQGQALVLTAEAPGMKIDDIELTVMGDSLTLKGERKVEESEQERYYRRERPMGTFTRTVTLPAPVEMDSVKAEYRDGVLRVYMEKAEEAKAKKIKIAS</sequence>
<dbReference type="InterPro" id="IPR031107">
    <property type="entry name" value="Small_HSP"/>
</dbReference>
<dbReference type="PANTHER" id="PTHR11527">
    <property type="entry name" value="HEAT-SHOCK PROTEIN 20 FAMILY MEMBER"/>
    <property type="match status" value="1"/>
</dbReference>
<dbReference type="Pfam" id="PF00011">
    <property type="entry name" value="HSP20"/>
    <property type="match status" value="1"/>
</dbReference>
<evidence type="ECO:0000313" key="4">
    <source>
        <dbReference type="EMBL" id="MDI6450070.1"/>
    </source>
</evidence>
<feature type="domain" description="SHSP" evidence="3">
    <location>
        <begin position="34"/>
        <end position="144"/>
    </location>
</feature>
<comment type="similarity">
    <text evidence="1 2">Belongs to the small heat shock protein (HSP20) family.</text>
</comment>
<name>A0AAW6TZK9_9BACT</name>
<evidence type="ECO:0000256" key="2">
    <source>
        <dbReference type="RuleBase" id="RU003616"/>
    </source>
</evidence>
<dbReference type="InterPro" id="IPR002068">
    <property type="entry name" value="A-crystallin/Hsp20_dom"/>
</dbReference>
<proteinExistence type="inferred from homology"/>
<dbReference type="PROSITE" id="PS01031">
    <property type="entry name" value="SHSP"/>
    <property type="match status" value="1"/>
</dbReference>
<reference evidence="4" key="1">
    <citation type="submission" date="2023-05" db="EMBL/GenBank/DDBJ databases">
        <title>Anaerotaeda fermentans gen. nov., sp. nov., a novel anaerobic planctomycete of the new family within the order Sedimentisphaerales isolated from Taman Peninsula, Russia.</title>
        <authorList>
            <person name="Khomyakova M.A."/>
            <person name="Merkel A.Y."/>
            <person name="Slobodkin A.I."/>
        </authorList>
    </citation>
    <scope>NUCLEOTIDE SEQUENCE</scope>
    <source>
        <strain evidence="4">M17dextr</strain>
    </source>
</reference>
<evidence type="ECO:0000313" key="5">
    <source>
        <dbReference type="Proteomes" id="UP001431776"/>
    </source>
</evidence>
<dbReference type="SUPFAM" id="SSF49764">
    <property type="entry name" value="HSP20-like chaperones"/>
    <property type="match status" value="1"/>
</dbReference>
<dbReference type="EMBL" id="JASCXX010000016">
    <property type="protein sequence ID" value="MDI6450070.1"/>
    <property type="molecule type" value="Genomic_DNA"/>
</dbReference>
<dbReference type="RefSeq" id="WP_349245479.1">
    <property type="nucleotide sequence ID" value="NZ_JASCXX010000016.1"/>
</dbReference>
<dbReference type="Proteomes" id="UP001431776">
    <property type="component" value="Unassembled WGS sequence"/>
</dbReference>
<dbReference type="InterPro" id="IPR008978">
    <property type="entry name" value="HSP20-like_chaperone"/>
</dbReference>
<comment type="caution">
    <text evidence="4">The sequence shown here is derived from an EMBL/GenBank/DDBJ whole genome shotgun (WGS) entry which is preliminary data.</text>
</comment>
<accession>A0AAW6TZK9</accession>
<keyword evidence="5" id="KW-1185">Reference proteome</keyword>
<protein>
    <submittedName>
        <fullName evidence="4">Hsp20/alpha crystallin family protein</fullName>
    </submittedName>
</protein>
<dbReference type="CDD" id="cd06464">
    <property type="entry name" value="ACD_sHsps-like"/>
    <property type="match status" value="1"/>
</dbReference>
<dbReference type="AlphaFoldDB" id="A0AAW6TZK9"/>
<evidence type="ECO:0000256" key="1">
    <source>
        <dbReference type="PROSITE-ProRule" id="PRU00285"/>
    </source>
</evidence>